<evidence type="ECO:0000313" key="5">
    <source>
        <dbReference type="Proteomes" id="UP000250928"/>
    </source>
</evidence>
<organism evidence="4 5">
    <name type="scientific">Candidatus Sedimenticola endophacoides</name>
    <dbReference type="NCBI Taxonomy" id="2548426"/>
    <lineage>
        <taxon>Bacteria</taxon>
        <taxon>Pseudomonadati</taxon>
        <taxon>Pseudomonadota</taxon>
        <taxon>Gammaproteobacteria</taxon>
        <taxon>Chromatiales</taxon>
        <taxon>Sedimenticolaceae</taxon>
        <taxon>Sedimenticola</taxon>
    </lineage>
</organism>
<dbReference type="Proteomes" id="UP000250928">
    <property type="component" value="Unassembled WGS sequence"/>
</dbReference>
<dbReference type="Pfam" id="PF20803">
    <property type="entry name" value="PaaX_M"/>
    <property type="match status" value="1"/>
</dbReference>
<dbReference type="Gene3D" id="1.10.10.10">
    <property type="entry name" value="Winged helix-like DNA-binding domain superfamily/Winged helix DNA-binding domain"/>
    <property type="match status" value="1"/>
</dbReference>
<dbReference type="Pfam" id="PF07848">
    <property type="entry name" value="PaaX"/>
    <property type="match status" value="1"/>
</dbReference>
<proteinExistence type="predicted"/>
<dbReference type="Gene3D" id="1.20.58.1460">
    <property type="match status" value="1"/>
</dbReference>
<dbReference type="Pfam" id="PF08223">
    <property type="entry name" value="PaaX_C"/>
    <property type="match status" value="1"/>
</dbReference>
<gene>
    <name evidence="4" type="primary">paaX</name>
    <name evidence="4" type="ORF">C3L24_00650</name>
</gene>
<dbReference type="PIRSF" id="PIRSF020623">
    <property type="entry name" value="PaaX"/>
    <property type="match status" value="1"/>
</dbReference>
<feature type="domain" description="Transcriptional repressor PaaX-like C-terminal" evidence="2">
    <location>
        <begin position="196"/>
        <end position="288"/>
    </location>
</feature>
<dbReference type="InterPro" id="IPR011965">
    <property type="entry name" value="PaaX_trns_reg"/>
</dbReference>
<comment type="caution">
    <text evidence="4">The sequence shown here is derived from an EMBL/GenBank/DDBJ whole genome shotgun (WGS) entry which is preliminary data.</text>
</comment>
<dbReference type="NCBIfam" id="TIGR02277">
    <property type="entry name" value="PaaX_trns_reg"/>
    <property type="match status" value="1"/>
</dbReference>
<dbReference type="InterPro" id="IPR048846">
    <property type="entry name" value="PaaX-like_central"/>
</dbReference>
<evidence type="ECO:0000259" key="3">
    <source>
        <dbReference type="Pfam" id="PF20803"/>
    </source>
</evidence>
<dbReference type="EMBL" id="PQCO01000050">
    <property type="protein sequence ID" value="PUE05680.1"/>
    <property type="molecule type" value="Genomic_DNA"/>
</dbReference>
<feature type="domain" description="Transcriptional repressor PaaX-like N-terminal" evidence="1">
    <location>
        <begin position="26"/>
        <end position="89"/>
    </location>
</feature>
<evidence type="ECO:0000313" key="4">
    <source>
        <dbReference type="EMBL" id="PUE05680.1"/>
    </source>
</evidence>
<dbReference type="GO" id="GO:0006351">
    <property type="term" value="P:DNA-templated transcription"/>
    <property type="evidence" value="ECO:0007669"/>
    <property type="project" value="InterPro"/>
</dbReference>
<evidence type="ECO:0000259" key="2">
    <source>
        <dbReference type="Pfam" id="PF08223"/>
    </source>
</evidence>
<dbReference type="InterPro" id="IPR036390">
    <property type="entry name" value="WH_DNA-bd_sf"/>
</dbReference>
<dbReference type="InterPro" id="IPR036388">
    <property type="entry name" value="WH-like_DNA-bd_sf"/>
</dbReference>
<dbReference type="InterPro" id="IPR012906">
    <property type="entry name" value="PaaX-like_N"/>
</dbReference>
<evidence type="ECO:0000259" key="1">
    <source>
        <dbReference type="Pfam" id="PF07848"/>
    </source>
</evidence>
<dbReference type="PANTHER" id="PTHR30319">
    <property type="entry name" value="PHENYLACETIC ACID REGULATOR-RELATED TRANSCRIPTIONAL REPRESSOR"/>
    <property type="match status" value="1"/>
</dbReference>
<reference evidence="4 5" key="1">
    <citation type="submission" date="2018-01" db="EMBL/GenBank/DDBJ databases">
        <title>Novel co-symbiosis in the lucinid bivalve Phacoides pectinatus.</title>
        <authorList>
            <person name="Lim S.J."/>
            <person name="Davis B.G."/>
            <person name="Gill D.E."/>
            <person name="Engel A.S."/>
            <person name="Anderson L.C."/>
            <person name="Campbell B.J."/>
        </authorList>
    </citation>
    <scope>NUCLEOTIDE SEQUENCE [LARGE SCALE GENOMIC DNA]</scope>
    <source>
        <strain evidence="4">N3_P5</strain>
    </source>
</reference>
<sequence>MSHFRQISRPILTSIRQETPNRTPKLLLTVFGDTIQPHGGEIWLGSLIRLLEPLGINERLVRTSVFRLARDGWLESTREGRRSFYRLTPTALPSVESAERRIYHAPKRHWNGRWNLIFTGTAGITSEQRAELRKRLSWLGFGTIAPNVFGHPCAPMEPVWELFETLGVSGQAAVMRAQRIDSDQGLSTAEMVSQCFDLRQLEHAYRKFIRRYSKLGDALAAGADPSGEEPAHCFILKTMLVHHYRRLLLRDPQLPAPLLPRDWAGSDARRLCATLYRALAPQAARFVTATCENRDGPYRAIGQKYRRRFGK</sequence>
<protein>
    <submittedName>
        <fullName evidence="4">Phenylacetic acid degradation operon negative regulatory protein PaaX</fullName>
    </submittedName>
</protein>
<name>A0A6N4E116_9GAMM</name>
<dbReference type="InterPro" id="IPR013225">
    <property type="entry name" value="PaaX_C"/>
</dbReference>
<dbReference type="PANTHER" id="PTHR30319:SF1">
    <property type="entry name" value="TRANSCRIPTIONAL REPRESSOR PAAX"/>
    <property type="match status" value="1"/>
</dbReference>
<feature type="domain" description="Transcriptional repressor PaaX-like central Cas2-like" evidence="3">
    <location>
        <begin position="108"/>
        <end position="183"/>
    </location>
</feature>
<accession>A0A6N4E116</accession>
<dbReference type="Gene3D" id="3.30.70.2650">
    <property type="match status" value="1"/>
</dbReference>
<dbReference type="AlphaFoldDB" id="A0A6N4E116"/>
<dbReference type="SUPFAM" id="SSF46785">
    <property type="entry name" value="Winged helix' DNA-binding domain"/>
    <property type="match status" value="1"/>
</dbReference>